<dbReference type="PANTHER" id="PTHR42925">
    <property type="entry name" value="MULTIDRUG AND TOXIN EFFLUX PROTEIN MATE FAMILY"/>
    <property type="match status" value="1"/>
</dbReference>
<evidence type="ECO:0000256" key="7">
    <source>
        <dbReference type="SAM" id="Phobius"/>
    </source>
</evidence>
<evidence type="ECO:0000256" key="4">
    <source>
        <dbReference type="ARBA" id="ARBA00022692"/>
    </source>
</evidence>
<evidence type="ECO:0000256" key="3">
    <source>
        <dbReference type="ARBA" id="ARBA00022475"/>
    </source>
</evidence>
<reference evidence="9" key="1">
    <citation type="journal article" date="2019" name="Int. J. Syst. Evol. Microbiol.">
        <title>The Global Catalogue of Microorganisms (GCM) 10K type strain sequencing project: providing services to taxonomists for standard genome sequencing and annotation.</title>
        <authorList>
            <consortium name="The Broad Institute Genomics Platform"/>
            <consortium name="The Broad Institute Genome Sequencing Center for Infectious Disease"/>
            <person name="Wu L."/>
            <person name="Ma J."/>
        </authorList>
    </citation>
    <scope>NUCLEOTIDE SEQUENCE [LARGE SCALE GENOMIC DNA]</scope>
    <source>
        <strain evidence="9">WYCCWR 12678</strain>
    </source>
</reference>
<dbReference type="PANTHER" id="PTHR42925:SF1">
    <property type="entry name" value="VIRULENCE FACTOR MVIN"/>
    <property type="match status" value="1"/>
</dbReference>
<keyword evidence="3" id="KW-1003">Cell membrane</keyword>
<feature type="transmembrane region" description="Helical" evidence="7">
    <location>
        <begin position="184"/>
        <end position="205"/>
    </location>
</feature>
<dbReference type="InterPro" id="IPR002528">
    <property type="entry name" value="MATE_fam"/>
</dbReference>
<feature type="transmembrane region" description="Helical" evidence="7">
    <location>
        <begin position="302"/>
        <end position="320"/>
    </location>
</feature>
<feature type="transmembrane region" description="Helical" evidence="7">
    <location>
        <begin position="370"/>
        <end position="394"/>
    </location>
</feature>
<dbReference type="PIRSF" id="PIRSF006603">
    <property type="entry name" value="DinF"/>
    <property type="match status" value="1"/>
</dbReference>
<evidence type="ECO:0000256" key="2">
    <source>
        <dbReference type="ARBA" id="ARBA00022448"/>
    </source>
</evidence>
<evidence type="ECO:0000313" key="9">
    <source>
        <dbReference type="Proteomes" id="UP001596002"/>
    </source>
</evidence>
<dbReference type="Proteomes" id="UP001596002">
    <property type="component" value="Unassembled WGS sequence"/>
</dbReference>
<name>A0ABV9PZQ0_9BACL</name>
<feature type="transmembrane region" description="Helical" evidence="7">
    <location>
        <begin position="151"/>
        <end position="172"/>
    </location>
</feature>
<evidence type="ECO:0000313" key="8">
    <source>
        <dbReference type="EMBL" id="MFC4766537.1"/>
    </source>
</evidence>
<proteinExistence type="predicted"/>
<dbReference type="Pfam" id="PF01554">
    <property type="entry name" value="MatE"/>
    <property type="match status" value="2"/>
</dbReference>
<keyword evidence="5 7" id="KW-1133">Transmembrane helix</keyword>
<sequence length="478" mass="52327">MLSNLINEQMETGSESKFMLNNSKLKSVEKLSLFALTWPIFVESFLHMLMGSADTFMLAHVSDEAVAAVGVANQLIFMAIILFGFVAQGTAVVVAQYLGAQKHAEASRVSAISITINLLMGIAISAVIVLFRDQFLHLLKLPSHLVEYAGLYLNIVGGTVFVQALLVTVSSIVRSNGFTRDAMFVSLGMNVVHVFGNYLFIYGAFGVPQMGVTGVAISTAVSRALALVVMFVLMYRRLRYPIAPKDYLNFELQPIKKILRIGIPGAGEHVSYQTSQIMITFFITMLGTAALATRVYALNIMFFIMLFGLSLGQGTQIIVGHKIGAGDKEGAYRQLLQSLKWSLLITIAVVTVVAFFRESLMGIFTKDTEIVAMGASLLLLCIVLEPGRTFNLVVISSLRAAGDAQFPMLMGILSMWGISVPLSYYLGIHLQFGLLGIWMAFAADEWVRGILMYLRWKSRAWEKNVLVEPERGGSSAAG</sequence>
<keyword evidence="2" id="KW-0813">Transport</keyword>
<dbReference type="EMBL" id="JBHSHC010000023">
    <property type="protein sequence ID" value="MFC4766537.1"/>
    <property type="molecule type" value="Genomic_DNA"/>
</dbReference>
<protein>
    <submittedName>
        <fullName evidence="8">MATE family efflux transporter</fullName>
    </submittedName>
</protein>
<organism evidence="8 9">
    <name type="scientific">Effusibacillus consociatus</name>
    <dbReference type="NCBI Taxonomy" id="1117041"/>
    <lineage>
        <taxon>Bacteria</taxon>
        <taxon>Bacillati</taxon>
        <taxon>Bacillota</taxon>
        <taxon>Bacilli</taxon>
        <taxon>Bacillales</taxon>
        <taxon>Alicyclobacillaceae</taxon>
        <taxon>Effusibacillus</taxon>
    </lineage>
</organism>
<evidence type="ECO:0000256" key="1">
    <source>
        <dbReference type="ARBA" id="ARBA00004651"/>
    </source>
</evidence>
<dbReference type="NCBIfam" id="TIGR00797">
    <property type="entry name" value="matE"/>
    <property type="match status" value="1"/>
</dbReference>
<feature type="transmembrane region" description="Helical" evidence="7">
    <location>
        <begin position="341"/>
        <end position="364"/>
    </location>
</feature>
<feature type="transmembrane region" description="Helical" evidence="7">
    <location>
        <begin position="75"/>
        <end position="99"/>
    </location>
</feature>
<accession>A0ABV9PZQ0</accession>
<evidence type="ECO:0000256" key="5">
    <source>
        <dbReference type="ARBA" id="ARBA00022989"/>
    </source>
</evidence>
<feature type="transmembrane region" description="Helical" evidence="7">
    <location>
        <begin position="211"/>
        <end position="235"/>
    </location>
</feature>
<dbReference type="CDD" id="cd13134">
    <property type="entry name" value="MATE_like_8"/>
    <property type="match status" value="1"/>
</dbReference>
<dbReference type="InterPro" id="IPR047135">
    <property type="entry name" value="YsiQ"/>
</dbReference>
<keyword evidence="4 7" id="KW-0812">Transmembrane</keyword>
<evidence type="ECO:0000256" key="6">
    <source>
        <dbReference type="ARBA" id="ARBA00023136"/>
    </source>
</evidence>
<comment type="subcellular location">
    <subcellularLocation>
        <location evidence="1">Cell membrane</location>
        <topology evidence="1">Multi-pass membrane protein</topology>
    </subcellularLocation>
</comment>
<gene>
    <name evidence="8" type="ORF">ACFO8Q_03960</name>
</gene>
<keyword evidence="6 7" id="KW-0472">Membrane</keyword>
<keyword evidence="9" id="KW-1185">Reference proteome</keyword>
<dbReference type="InterPro" id="IPR048279">
    <property type="entry name" value="MdtK-like"/>
</dbReference>
<feature type="transmembrane region" description="Helical" evidence="7">
    <location>
        <begin position="31"/>
        <end position="50"/>
    </location>
</feature>
<feature type="transmembrane region" description="Helical" evidence="7">
    <location>
        <begin position="406"/>
        <end position="426"/>
    </location>
</feature>
<comment type="caution">
    <text evidence="8">The sequence shown here is derived from an EMBL/GenBank/DDBJ whole genome shotgun (WGS) entry which is preliminary data.</text>
</comment>
<feature type="transmembrane region" description="Helical" evidence="7">
    <location>
        <begin position="111"/>
        <end position="131"/>
    </location>
</feature>